<dbReference type="GO" id="GO:0003747">
    <property type="term" value="F:translation release factor activity"/>
    <property type="evidence" value="ECO:0007669"/>
    <property type="project" value="InterPro"/>
</dbReference>
<evidence type="ECO:0000256" key="2">
    <source>
        <dbReference type="ARBA" id="ARBA00022481"/>
    </source>
</evidence>
<sequence>MAYTQEDLAPFKENQRTQFYAIQGDALFARRHDALLLKEDESMAELADVELADVDAQLDALFAEMKRIEEAGKEEEARPYGVVLEVRAGAGGDEASLFALQLAELYQKYAESKGWKVSREYESMNDAGGYKEAVFEIIGSGAYDDLRFETGVHRVQRVPVTEKMGRTHTSTASVAILPLRKKSKYEIKESDIEMEYSKSGGAGGQNVNKVETAVRLIHKPTGIDVRSQSERSQLKNREKAMSILIAKIDAMHEEEEAKKNASERKDQIGTGDRSEKIRTYNFPQNRITDHRIKVSWHNIPAVLEGDIGGIIAALKNPPAIGDDSETDDE</sequence>
<evidence type="ECO:0000256" key="5">
    <source>
        <dbReference type="SAM" id="MobiDB-lite"/>
    </source>
</evidence>
<evidence type="ECO:0000256" key="3">
    <source>
        <dbReference type="ARBA" id="ARBA00022917"/>
    </source>
</evidence>
<feature type="domain" description="Peptide chain release factor" evidence="6">
    <location>
        <begin position="35"/>
        <end position="149"/>
    </location>
</feature>
<dbReference type="PANTHER" id="PTHR43804">
    <property type="entry name" value="LD18447P"/>
    <property type="match status" value="1"/>
</dbReference>
<accession>A0A1F6DD78</accession>
<feature type="coiled-coil region" evidence="4">
    <location>
        <begin position="51"/>
        <end position="78"/>
    </location>
</feature>
<gene>
    <name evidence="7" type="ORF">A3C89_02650</name>
</gene>
<proteinExistence type="inferred from homology"/>
<dbReference type="Pfam" id="PF00472">
    <property type="entry name" value="RF-1"/>
    <property type="match status" value="1"/>
</dbReference>
<comment type="caution">
    <text evidence="7">The sequence shown here is derived from an EMBL/GenBank/DDBJ whole genome shotgun (WGS) entry which is preliminary data.</text>
</comment>
<dbReference type="AlphaFoldDB" id="A0A1F6DD78"/>
<keyword evidence="2" id="KW-0488">Methylation</keyword>
<evidence type="ECO:0000313" key="7">
    <source>
        <dbReference type="EMBL" id="OGG59379.1"/>
    </source>
</evidence>
<dbReference type="GO" id="GO:0005737">
    <property type="term" value="C:cytoplasm"/>
    <property type="evidence" value="ECO:0007669"/>
    <property type="project" value="UniProtKB-ARBA"/>
</dbReference>
<feature type="region of interest" description="Disordered" evidence="5">
    <location>
        <begin position="254"/>
        <end position="276"/>
    </location>
</feature>
<protein>
    <submittedName>
        <fullName evidence="7">Peptide chain release factor 1</fullName>
    </submittedName>
</protein>
<dbReference type="SUPFAM" id="SSF75620">
    <property type="entry name" value="Release factor"/>
    <property type="match status" value="1"/>
</dbReference>
<dbReference type="Proteomes" id="UP000178794">
    <property type="component" value="Unassembled WGS sequence"/>
</dbReference>
<dbReference type="InterPro" id="IPR045853">
    <property type="entry name" value="Pep_chain_release_fac_I_sf"/>
</dbReference>
<dbReference type="InterPro" id="IPR050057">
    <property type="entry name" value="Prokaryotic/Mito_RF"/>
</dbReference>
<evidence type="ECO:0000259" key="6">
    <source>
        <dbReference type="SMART" id="SM00937"/>
    </source>
</evidence>
<dbReference type="Gene3D" id="3.30.70.1660">
    <property type="match status" value="1"/>
</dbReference>
<keyword evidence="3" id="KW-0648">Protein biosynthesis</keyword>
<dbReference type="PANTHER" id="PTHR43804:SF7">
    <property type="entry name" value="LD18447P"/>
    <property type="match status" value="1"/>
</dbReference>
<reference evidence="7 8" key="1">
    <citation type="journal article" date="2016" name="Nat. Commun.">
        <title>Thousands of microbial genomes shed light on interconnected biogeochemical processes in an aquifer system.</title>
        <authorList>
            <person name="Anantharaman K."/>
            <person name="Brown C.T."/>
            <person name="Hug L.A."/>
            <person name="Sharon I."/>
            <person name="Castelle C.J."/>
            <person name="Probst A.J."/>
            <person name="Thomas B.C."/>
            <person name="Singh A."/>
            <person name="Wilkins M.J."/>
            <person name="Karaoz U."/>
            <person name="Brodie E.L."/>
            <person name="Williams K.H."/>
            <person name="Hubbard S.S."/>
            <person name="Banfield J.F."/>
        </authorList>
    </citation>
    <scope>NUCLEOTIDE SEQUENCE [LARGE SCALE GENOMIC DNA]</scope>
</reference>
<evidence type="ECO:0000313" key="8">
    <source>
        <dbReference type="Proteomes" id="UP000178794"/>
    </source>
</evidence>
<evidence type="ECO:0000256" key="1">
    <source>
        <dbReference type="ARBA" id="ARBA00010835"/>
    </source>
</evidence>
<organism evidence="7 8">
    <name type="scientific">Candidatus Kaiserbacteria bacterium RIFCSPHIGHO2_02_FULL_50_50</name>
    <dbReference type="NCBI Taxonomy" id="1798492"/>
    <lineage>
        <taxon>Bacteria</taxon>
        <taxon>Candidatus Kaiseribacteriota</taxon>
    </lineage>
</organism>
<dbReference type="SMART" id="SM00937">
    <property type="entry name" value="PCRF"/>
    <property type="match status" value="1"/>
</dbReference>
<dbReference type="STRING" id="1798492.A3C89_02650"/>
<dbReference type="InterPro" id="IPR000352">
    <property type="entry name" value="Pep_chain_release_fac_I"/>
</dbReference>
<dbReference type="EMBL" id="MFLF01000016">
    <property type="protein sequence ID" value="OGG59379.1"/>
    <property type="molecule type" value="Genomic_DNA"/>
</dbReference>
<dbReference type="Gene3D" id="3.30.160.20">
    <property type="match status" value="1"/>
</dbReference>
<evidence type="ECO:0000256" key="4">
    <source>
        <dbReference type="SAM" id="Coils"/>
    </source>
</evidence>
<keyword evidence="4" id="KW-0175">Coiled coil</keyword>
<name>A0A1F6DD78_9BACT</name>
<dbReference type="Pfam" id="PF03462">
    <property type="entry name" value="PCRF"/>
    <property type="match status" value="1"/>
</dbReference>
<dbReference type="InterPro" id="IPR005139">
    <property type="entry name" value="PCRF"/>
</dbReference>
<dbReference type="FunFam" id="3.30.160.20:FF:000004">
    <property type="entry name" value="Peptide chain release factor 1"/>
    <property type="match status" value="1"/>
</dbReference>
<comment type="similarity">
    <text evidence="1">Belongs to the prokaryotic/mitochondrial release factor family.</text>
</comment>